<dbReference type="Pfam" id="PF16930">
    <property type="entry name" value="Porin_5"/>
    <property type="match status" value="1"/>
</dbReference>
<dbReference type="RefSeq" id="WP_342325170.1">
    <property type="nucleotide sequence ID" value="NZ_CP151800.1"/>
</dbReference>
<reference evidence="1 2" key="1">
    <citation type="submission" date="2024-04" db="EMBL/GenBank/DDBJ databases">
        <title>Kosakonia calanthae sp. nov., a halophilic bacterium isolated from leaves of Calanthe tiplacata.</title>
        <authorList>
            <person name="Wu P."/>
        </authorList>
    </citation>
    <scope>NUCLEOTIDE SEQUENCE [LARGE SCALE GENOMIC DNA]</scope>
    <source>
        <strain evidence="1 2">BYX6</strain>
    </source>
</reference>
<gene>
    <name evidence="1" type="ORF">AAEY27_10345</name>
</gene>
<dbReference type="InterPro" id="IPR032638">
    <property type="entry name" value="Porin_5"/>
</dbReference>
<dbReference type="EMBL" id="CP151800">
    <property type="protein sequence ID" value="WZW00250.1"/>
    <property type="molecule type" value="Genomic_DNA"/>
</dbReference>
<keyword evidence="2" id="KW-1185">Reference proteome</keyword>
<name>A0ABZ3BAQ0_9ENTR</name>
<sequence>MVMAPIVGLWQTPAQAQTPANDDVTVELIQLLVESGVLKKEQASALLQRAQARAAQAAQAQPAAQSDTVTAQPGDVRVPYVPTTVRKEIEKNVKDDMLAQAKAENWAQPNTFPDWVSRITLEGDVRVRDESRLYDSRNSNELIDFAAFNRDGPVPTIVANQANPFDFKYLNTRKDRRNLWRYRARLGVKADVSDNWRAGIRLASGSDNNPVSTSDTFGDGMSKKDIWLDNAWISWQAAPWATFTAGRASSPFMATDMLFADDLQFDGISAQLAQNTSENPLALFGNLGMYALDFSHNPWRAESGTEGESENKWLMGAQVGAHWQLNEDNRLTGALAYYRFDNVEGHRSSACTVFSASDGCDSDWSRPAFMQKGNTLFLLRDIRQWSSDPNDWNEWQYVGLASKFDLLDLNLAWETALFDNLDLRLDGNYIRNLAYDKDEMIRRAGGIDNIVTNAEGSTQSGTADVKSGPNAWMMQATFGRGIALAQQGNWRLFTGYKYIQPDALPDGFNDSSFHQGGTNARGYFLGGAYAFDKHLWGQASWSSSREVYGAPLSIDVIRVDLNAQF</sequence>
<protein>
    <submittedName>
        <fullName evidence="1">Porin</fullName>
    </submittedName>
</protein>
<dbReference type="SUPFAM" id="SSF56935">
    <property type="entry name" value="Porins"/>
    <property type="match status" value="1"/>
</dbReference>
<evidence type="ECO:0000313" key="2">
    <source>
        <dbReference type="Proteomes" id="UP001466893"/>
    </source>
</evidence>
<proteinExistence type="predicted"/>
<evidence type="ECO:0000313" key="1">
    <source>
        <dbReference type="EMBL" id="WZW00250.1"/>
    </source>
</evidence>
<dbReference type="Proteomes" id="UP001466893">
    <property type="component" value="Chromosome"/>
</dbReference>
<organism evidence="1 2">
    <name type="scientific">Kosakonia calanthes</name>
    <dbReference type="NCBI Taxonomy" id="3139408"/>
    <lineage>
        <taxon>Bacteria</taxon>
        <taxon>Pseudomonadati</taxon>
        <taxon>Pseudomonadota</taxon>
        <taxon>Gammaproteobacteria</taxon>
        <taxon>Enterobacterales</taxon>
        <taxon>Enterobacteriaceae</taxon>
        <taxon>Kosakonia</taxon>
    </lineage>
</organism>
<accession>A0ABZ3BAQ0</accession>